<dbReference type="Gene3D" id="3.40.50.1820">
    <property type="entry name" value="alpha/beta hydrolase"/>
    <property type="match status" value="1"/>
</dbReference>
<dbReference type="Pfam" id="PF03096">
    <property type="entry name" value="Ndr"/>
    <property type="match status" value="1"/>
</dbReference>
<evidence type="ECO:0000313" key="3">
    <source>
        <dbReference type="Proteomes" id="UP000275408"/>
    </source>
</evidence>
<keyword evidence="3" id="KW-1185">Reference proteome</keyword>
<gene>
    <name evidence="2" type="ORF">pdam_00018102</name>
</gene>
<dbReference type="OMA" id="EHPPDFE"/>
<dbReference type="Proteomes" id="UP000275408">
    <property type="component" value="Unassembled WGS sequence"/>
</dbReference>
<organism evidence="2 3">
    <name type="scientific">Pocillopora damicornis</name>
    <name type="common">Cauliflower coral</name>
    <name type="synonym">Millepora damicornis</name>
    <dbReference type="NCBI Taxonomy" id="46731"/>
    <lineage>
        <taxon>Eukaryota</taxon>
        <taxon>Metazoa</taxon>
        <taxon>Cnidaria</taxon>
        <taxon>Anthozoa</taxon>
        <taxon>Hexacorallia</taxon>
        <taxon>Scleractinia</taxon>
        <taxon>Astrocoeniina</taxon>
        <taxon>Pocilloporidae</taxon>
        <taxon>Pocillopora</taxon>
    </lineage>
</organism>
<dbReference type="InterPro" id="IPR004142">
    <property type="entry name" value="NDRG"/>
</dbReference>
<comment type="caution">
    <text evidence="2">The sequence shown here is derived from an EMBL/GenBank/DDBJ whole genome shotgun (WGS) entry which is preliminary data.</text>
</comment>
<dbReference type="InterPro" id="IPR029058">
    <property type="entry name" value="AB_hydrolase_fold"/>
</dbReference>
<proteinExistence type="inferred from homology"/>
<reference evidence="2 3" key="1">
    <citation type="journal article" date="2018" name="Sci. Rep.">
        <title>Comparative analysis of the Pocillopora damicornis genome highlights role of immune system in coral evolution.</title>
        <authorList>
            <person name="Cunning R."/>
            <person name="Bay R.A."/>
            <person name="Gillette P."/>
            <person name="Baker A.C."/>
            <person name="Traylor-Knowles N."/>
        </authorList>
    </citation>
    <scope>NUCLEOTIDE SEQUENCE [LARGE SCALE GENOMIC DNA]</scope>
    <source>
        <strain evidence="2">RSMAS</strain>
        <tissue evidence="2">Whole animal</tissue>
    </source>
</reference>
<dbReference type="PANTHER" id="PTHR11034">
    <property type="entry name" value="N-MYC DOWNSTREAM REGULATED"/>
    <property type="match status" value="1"/>
</dbReference>
<protein>
    <recommendedName>
        <fullName evidence="4">Protein NDRG3</fullName>
    </recommendedName>
</protein>
<name>A0A3M6U663_POCDA</name>
<sequence>MHLCNHDLAKTRTRTSMMDSQPLVSLTSIDIHESEAKVFDDHGAFISLLSEHDVPCSRGKVRVTRQGKEGKTAIVTFHDIGQNHTSAFLGFFNFNETRPLLDNFCIYHIDAPGQEEDSEELPEEYSYPTMDELSDMVGEIVSHFGIKRFIGFGVGAGANILSRYALWNHTKVEALVLVELVASNGGWIDWGYQKLCVKQLQKKGLTTFVEDYLLWHHFGKKTKDENMDLVHAFKQSLHSVLSPRNLSLFINSYLHRTDLQIQRPNPTSGKKVQSLKCACLLITGANSPHQDDVIDTNSRLDPSNSNYFKVSDSGGMPLEEQPHKVATSLILFLQGLGYLTRLHTNPPKVTPPATREPSVC</sequence>
<evidence type="ECO:0000313" key="2">
    <source>
        <dbReference type="EMBL" id="RMX49039.1"/>
    </source>
</evidence>
<comment type="similarity">
    <text evidence="1">Belongs to the NDRG family.</text>
</comment>
<dbReference type="AlphaFoldDB" id="A0A3M6U663"/>
<accession>A0A3M6U663</accession>
<evidence type="ECO:0008006" key="4">
    <source>
        <dbReference type="Google" id="ProtNLM"/>
    </source>
</evidence>
<evidence type="ECO:0000256" key="1">
    <source>
        <dbReference type="ARBA" id="ARBA00005598"/>
    </source>
</evidence>
<dbReference type="SUPFAM" id="SSF53474">
    <property type="entry name" value="alpha/beta-Hydrolases"/>
    <property type="match status" value="1"/>
</dbReference>
<dbReference type="OrthoDB" id="741027at2759"/>
<dbReference type="EMBL" id="RCHS01002189">
    <property type="protein sequence ID" value="RMX49039.1"/>
    <property type="molecule type" value="Genomic_DNA"/>
</dbReference>